<evidence type="ECO:0000313" key="5">
    <source>
        <dbReference type="EMBL" id="KAK9056002.1"/>
    </source>
</evidence>
<gene>
    <name evidence="5" type="ORF">SSX86_027089</name>
</gene>
<dbReference type="InterPro" id="IPR002885">
    <property type="entry name" value="PPR_rpt"/>
</dbReference>
<dbReference type="Proteomes" id="UP001408789">
    <property type="component" value="Unassembled WGS sequence"/>
</dbReference>
<keyword evidence="2" id="KW-0677">Repeat</keyword>
<dbReference type="EMBL" id="JBCNJP010000025">
    <property type="protein sequence ID" value="KAK9056002.1"/>
    <property type="molecule type" value="Genomic_DNA"/>
</dbReference>
<dbReference type="GO" id="GO:0008270">
    <property type="term" value="F:zinc ion binding"/>
    <property type="evidence" value="ECO:0007669"/>
    <property type="project" value="InterPro"/>
</dbReference>
<evidence type="ECO:0000256" key="3">
    <source>
        <dbReference type="PROSITE-ProRule" id="PRU00708"/>
    </source>
</evidence>
<evidence type="ECO:0000313" key="6">
    <source>
        <dbReference type="Proteomes" id="UP001408789"/>
    </source>
</evidence>
<dbReference type="Pfam" id="PF01535">
    <property type="entry name" value="PPR"/>
    <property type="match status" value="2"/>
</dbReference>
<comment type="caution">
    <text evidence="5">The sequence shown here is derived from an EMBL/GenBank/DDBJ whole genome shotgun (WGS) entry which is preliminary data.</text>
</comment>
<dbReference type="Pfam" id="PF20431">
    <property type="entry name" value="E_motif"/>
    <property type="match status" value="1"/>
</dbReference>
<dbReference type="PROSITE" id="PS51375">
    <property type="entry name" value="PPR"/>
    <property type="match status" value="2"/>
</dbReference>
<organism evidence="5 6">
    <name type="scientific">Deinandra increscens subsp. villosa</name>
    <dbReference type="NCBI Taxonomy" id="3103831"/>
    <lineage>
        <taxon>Eukaryota</taxon>
        <taxon>Viridiplantae</taxon>
        <taxon>Streptophyta</taxon>
        <taxon>Embryophyta</taxon>
        <taxon>Tracheophyta</taxon>
        <taxon>Spermatophyta</taxon>
        <taxon>Magnoliopsida</taxon>
        <taxon>eudicotyledons</taxon>
        <taxon>Gunneridae</taxon>
        <taxon>Pentapetalae</taxon>
        <taxon>asterids</taxon>
        <taxon>campanulids</taxon>
        <taxon>Asterales</taxon>
        <taxon>Asteraceae</taxon>
        <taxon>Asteroideae</taxon>
        <taxon>Heliantheae alliance</taxon>
        <taxon>Madieae</taxon>
        <taxon>Madiinae</taxon>
        <taxon>Deinandra</taxon>
    </lineage>
</organism>
<dbReference type="AlphaFoldDB" id="A0AAP0CLH2"/>
<feature type="repeat" description="PPR" evidence="3">
    <location>
        <begin position="264"/>
        <end position="298"/>
    </location>
</feature>
<dbReference type="InterPro" id="IPR046848">
    <property type="entry name" value="E_motif"/>
</dbReference>
<reference evidence="5 6" key="1">
    <citation type="submission" date="2024-04" db="EMBL/GenBank/DDBJ databases">
        <title>The reference genome of an endangered Asteraceae, Deinandra increscens subsp. villosa, native to the Central Coast of California.</title>
        <authorList>
            <person name="Guilliams M."/>
            <person name="Hasenstab-Lehman K."/>
            <person name="Meyer R."/>
            <person name="Mcevoy S."/>
        </authorList>
    </citation>
    <scope>NUCLEOTIDE SEQUENCE [LARGE SCALE GENOMIC DNA]</scope>
    <source>
        <tissue evidence="5">Leaf</tissue>
    </source>
</reference>
<dbReference type="PANTHER" id="PTHR47926">
    <property type="entry name" value="PENTATRICOPEPTIDE REPEAT-CONTAINING PROTEIN"/>
    <property type="match status" value="1"/>
</dbReference>
<dbReference type="PANTHER" id="PTHR47926:SF461">
    <property type="entry name" value="PENTATRICOPEPTIDE REPEAT SUPERFAMILY PROTEIN"/>
    <property type="match status" value="1"/>
</dbReference>
<evidence type="ECO:0000256" key="1">
    <source>
        <dbReference type="ARBA" id="ARBA00006643"/>
    </source>
</evidence>
<protein>
    <recommendedName>
        <fullName evidence="4">DYW domain-containing protein</fullName>
    </recommendedName>
</protein>
<dbReference type="GO" id="GO:0009451">
    <property type="term" value="P:RNA modification"/>
    <property type="evidence" value="ECO:0007669"/>
    <property type="project" value="InterPro"/>
</dbReference>
<dbReference type="InterPro" id="IPR011990">
    <property type="entry name" value="TPR-like_helical_dom_sf"/>
</dbReference>
<dbReference type="NCBIfam" id="TIGR00756">
    <property type="entry name" value="PPR"/>
    <property type="match status" value="2"/>
</dbReference>
<dbReference type="Pfam" id="PF14432">
    <property type="entry name" value="DYW_deaminase"/>
    <property type="match status" value="1"/>
</dbReference>
<comment type="similarity">
    <text evidence="1">Belongs to the PPR family. PCMP-H subfamily.</text>
</comment>
<dbReference type="InterPro" id="IPR032867">
    <property type="entry name" value="DYW_dom"/>
</dbReference>
<name>A0AAP0CLH2_9ASTR</name>
<dbReference type="InterPro" id="IPR046960">
    <property type="entry name" value="PPR_At4g14850-like_plant"/>
</dbReference>
<proteinExistence type="inferred from homology"/>
<keyword evidence="6" id="KW-1185">Reference proteome</keyword>
<sequence length="574" mass="65037">MEITTMAQATQLHAQLLKHPQSEPQNLSKIFNFTALSPSGNLTYARHILNSLKTPMNSYFHNTMIRAYSDSPDPLQSISFFISWHNCEDPHSPSPDRFTFPFVLKACSKLKQRRFGKQVHGLICKSGFAQDMYIQNALIHFYSGCDQMGSASKVFDKMPERDVVSWTSVINGFVDNKKPLEGLRLFEMMEMEGFEPNDVTVISVLRACAETGALSVGIKLNEFVNVKGIKLKKNVVTAFIDMYSKCGCLDSAMRFFNEAVNIRDVYVWTTMIAGLASHGRCKEAVELFEQMETVDLKPDEKTMTAVLSACRNMGWVDKGLTYFKNIKKVYKLKPTVQHYGCIVDLLARAGRLEDAENFIKSMPIEPDAVLWRSLIWGCKVHGETERVEHLIKHLEGSKMDSCDDCGTYVLLGNVYASNGKWKNKANVRRLMNQKGLVKPSANSRIEINGVICEFTAGSTCHTEAATIYKKLDEIEDTLRVNGYDPKLSEVLLEIDDEEKASQLLHHSEKLAVAFGLIKTEPGTIIRVVKNLRSCEDCHSFMKHISGVYQREILIRDRIRFHHFKNGECSCGDYW</sequence>
<feature type="domain" description="DYW" evidence="4">
    <location>
        <begin position="482"/>
        <end position="574"/>
    </location>
</feature>
<dbReference type="Gene3D" id="1.25.40.10">
    <property type="entry name" value="Tetratricopeptide repeat domain"/>
    <property type="match status" value="2"/>
</dbReference>
<evidence type="ECO:0000256" key="2">
    <source>
        <dbReference type="ARBA" id="ARBA00022737"/>
    </source>
</evidence>
<dbReference type="Pfam" id="PF13041">
    <property type="entry name" value="PPR_2"/>
    <property type="match status" value="2"/>
</dbReference>
<feature type="repeat" description="PPR" evidence="3">
    <location>
        <begin position="162"/>
        <end position="196"/>
    </location>
</feature>
<evidence type="ECO:0000259" key="4">
    <source>
        <dbReference type="Pfam" id="PF14432"/>
    </source>
</evidence>
<dbReference type="FunFam" id="1.25.40.10:FF:000242">
    <property type="entry name" value="Pentatricopeptide repeat-containing protein"/>
    <property type="match status" value="1"/>
</dbReference>
<dbReference type="GO" id="GO:0003723">
    <property type="term" value="F:RNA binding"/>
    <property type="evidence" value="ECO:0007669"/>
    <property type="project" value="InterPro"/>
</dbReference>
<accession>A0AAP0CLH2</accession>
<dbReference type="FunFam" id="1.25.40.10:FF:000344">
    <property type="entry name" value="Pentatricopeptide repeat-containing protein"/>
    <property type="match status" value="1"/>
</dbReference>